<gene>
    <name evidence="3" type="ORF">F6J89_02380</name>
</gene>
<feature type="domain" description="NAD-dependent epimerase/dehydratase" evidence="2">
    <location>
        <begin position="7"/>
        <end position="88"/>
    </location>
</feature>
<dbReference type="Pfam" id="PF01370">
    <property type="entry name" value="Epimerase"/>
    <property type="match status" value="1"/>
</dbReference>
<evidence type="ECO:0000313" key="3">
    <source>
        <dbReference type="EMBL" id="NER26488.1"/>
    </source>
</evidence>
<dbReference type="AlphaFoldDB" id="A0A6B3NBD4"/>
<protein>
    <submittedName>
        <fullName evidence="3">NAD(P)-dependent oxidoreductase</fullName>
    </submittedName>
</protein>
<organism evidence="3">
    <name type="scientific">Symploca sp. SIO1C4</name>
    <dbReference type="NCBI Taxonomy" id="2607765"/>
    <lineage>
        <taxon>Bacteria</taxon>
        <taxon>Bacillati</taxon>
        <taxon>Cyanobacteriota</taxon>
        <taxon>Cyanophyceae</taxon>
        <taxon>Coleofasciculales</taxon>
        <taxon>Coleofasciculaceae</taxon>
        <taxon>Symploca</taxon>
    </lineage>
</organism>
<dbReference type="InterPro" id="IPR001509">
    <property type="entry name" value="Epimerase_deHydtase"/>
</dbReference>
<dbReference type="SUPFAM" id="SSF51735">
    <property type="entry name" value="NAD(P)-binding Rossmann-fold domains"/>
    <property type="match status" value="1"/>
</dbReference>
<dbReference type="Gene3D" id="3.40.50.720">
    <property type="entry name" value="NAD(P)-binding Rossmann-like Domain"/>
    <property type="match status" value="2"/>
</dbReference>
<comment type="caution">
    <text evidence="3">The sequence shown here is derived from an EMBL/GenBank/DDBJ whole genome shotgun (WGS) entry which is preliminary data.</text>
</comment>
<dbReference type="InterPro" id="IPR036291">
    <property type="entry name" value="NAD(P)-bd_dom_sf"/>
</dbReference>
<name>A0A6B3NBD4_9CYAN</name>
<evidence type="ECO:0000256" key="1">
    <source>
        <dbReference type="ARBA" id="ARBA00007637"/>
    </source>
</evidence>
<sequence>MVKINLLLTGTTGLTGTLFLGHLAKTSPSSEVHCLVRPTSDCRPLESLNLNIHYLTGDSAINQTWDTILAKHTPTTIIHIASIRHVPVILDSLKTSKQTPHLIVIGTTGVYSQYNQYSQDYKAIEGQLAQYTGSYCLLRPTMIYGSEHDKNLHKLIKFCDRYGFFPVFGAGNCLLQPIHADDLAQAILSALQRPYLQGSYDLSGGSIVTFRELLVLVKKLLGKPVRQVYLPLNLGVWIGTMLENLLGRRSPVRREQILRLQEDKAYSHDAAQKDLDFFPRPLAIGLEQEINLLRGHGVISS</sequence>
<dbReference type="EMBL" id="JAAHFQ010000032">
    <property type="protein sequence ID" value="NER26488.1"/>
    <property type="molecule type" value="Genomic_DNA"/>
</dbReference>
<comment type="similarity">
    <text evidence="1">Belongs to the NAD(P)-dependent epimerase/dehydratase family.</text>
</comment>
<dbReference type="PANTHER" id="PTHR43000">
    <property type="entry name" value="DTDP-D-GLUCOSE 4,6-DEHYDRATASE-RELATED"/>
    <property type="match status" value="1"/>
</dbReference>
<evidence type="ECO:0000259" key="2">
    <source>
        <dbReference type="Pfam" id="PF01370"/>
    </source>
</evidence>
<accession>A0A6B3NBD4</accession>
<reference evidence="3" key="1">
    <citation type="submission" date="2019-11" db="EMBL/GenBank/DDBJ databases">
        <title>Genomic insights into an expanded diversity of filamentous marine cyanobacteria reveals the extraordinary biosynthetic potential of Moorea and Okeania.</title>
        <authorList>
            <person name="Ferreira Leao T."/>
            <person name="Wang M."/>
            <person name="Moss N."/>
            <person name="Da Silva R."/>
            <person name="Sanders J."/>
            <person name="Nurk S."/>
            <person name="Gurevich A."/>
            <person name="Humphrey G."/>
            <person name="Reher R."/>
            <person name="Zhu Q."/>
            <person name="Belda-Ferre P."/>
            <person name="Glukhov E."/>
            <person name="Rex R."/>
            <person name="Dorrestein P.C."/>
            <person name="Knight R."/>
            <person name="Pevzner P."/>
            <person name="Gerwick W.H."/>
            <person name="Gerwick L."/>
        </authorList>
    </citation>
    <scope>NUCLEOTIDE SEQUENCE</scope>
    <source>
        <strain evidence="3">SIO1C4</strain>
    </source>
</reference>
<proteinExistence type="inferred from homology"/>